<name>A0A1I5XPI9_9PSED</name>
<dbReference type="Proteomes" id="UP000198784">
    <property type="component" value="Unassembled WGS sequence"/>
</dbReference>
<keyword evidence="2" id="KW-1185">Reference proteome</keyword>
<proteinExistence type="predicted"/>
<sequence>MRIVAGGQVIAEHLRRFGRDQLICDPWHYLSVLEKKPGALRNGAPFVAWDLPLPIQQVRERLLKQPRGDRAFVELLLIARDVGLEPLQVACELALECGVVSGSLVMNELR</sequence>
<evidence type="ECO:0000313" key="2">
    <source>
        <dbReference type="Proteomes" id="UP000198784"/>
    </source>
</evidence>
<protein>
    <recommendedName>
        <fullName evidence="3">Transposase</fullName>
    </recommendedName>
</protein>
<feature type="non-terminal residue" evidence="1">
    <location>
        <position position="110"/>
    </location>
</feature>
<organism evidence="1 2">
    <name type="scientific">Pseudomonas borbori</name>
    <dbReference type="NCBI Taxonomy" id="289003"/>
    <lineage>
        <taxon>Bacteria</taxon>
        <taxon>Pseudomonadati</taxon>
        <taxon>Pseudomonadota</taxon>
        <taxon>Gammaproteobacteria</taxon>
        <taxon>Pseudomonadales</taxon>
        <taxon>Pseudomonadaceae</taxon>
        <taxon>Pseudomonas</taxon>
    </lineage>
</organism>
<evidence type="ECO:0008006" key="3">
    <source>
        <dbReference type="Google" id="ProtNLM"/>
    </source>
</evidence>
<dbReference type="AlphaFoldDB" id="A0A1I5XPI9"/>
<reference evidence="2" key="1">
    <citation type="submission" date="2016-10" db="EMBL/GenBank/DDBJ databases">
        <authorList>
            <person name="Varghese N."/>
            <person name="Submissions S."/>
        </authorList>
    </citation>
    <scope>NUCLEOTIDE SEQUENCE [LARGE SCALE GENOMIC DNA]</scope>
    <source>
        <strain evidence="2">DSM 17834</strain>
    </source>
</reference>
<gene>
    <name evidence="1" type="ORF">SAMN05216190_1711</name>
</gene>
<accession>A0A1I5XPI9</accession>
<dbReference type="EMBL" id="FOWX01000071">
    <property type="protein sequence ID" value="SFQ33810.1"/>
    <property type="molecule type" value="Genomic_DNA"/>
</dbReference>
<evidence type="ECO:0000313" key="1">
    <source>
        <dbReference type="EMBL" id="SFQ33810.1"/>
    </source>
</evidence>